<feature type="chain" id="PRO_5044369958" evidence="1">
    <location>
        <begin position="19"/>
        <end position="189"/>
    </location>
</feature>
<dbReference type="OrthoDB" id="7666530at2"/>
<organism evidence="3 5">
    <name type="scientific">Phaeobacter gallaeciensis</name>
    <dbReference type="NCBI Taxonomy" id="60890"/>
    <lineage>
        <taxon>Bacteria</taxon>
        <taxon>Pseudomonadati</taxon>
        <taxon>Pseudomonadota</taxon>
        <taxon>Alphaproteobacteria</taxon>
        <taxon>Rhodobacterales</taxon>
        <taxon>Roseobacteraceae</taxon>
        <taxon>Phaeobacter</taxon>
    </lineage>
</organism>
<dbReference type="SMART" id="SM01324">
    <property type="entry name" value="YARHG"/>
    <property type="match status" value="1"/>
</dbReference>
<dbReference type="InterPro" id="IPR027920">
    <property type="entry name" value="DUF4453"/>
</dbReference>
<evidence type="ECO:0000313" key="3">
    <source>
        <dbReference type="EMBL" id="ANP35723.1"/>
    </source>
</evidence>
<evidence type="ECO:0000313" key="5">
    <source>
        <dbReference type="Proteomes" id="UP000092565"/>
    </source>
</evidence>
<dbReference type="AlphaFoldDB" id="A0A1B0ZNG3"/>
<dbReference type="EMBL" id="JARCJK010000003">
    <property type="protein sequence ID" value="MDE4165738.1"/>
    <property type="molecule type" value="Genomic_DNA"/>
</dbReference>
<dbReference type="Proteomes" id="UP000092565">
    <property type="component" value="Chromosome"/>
</dbReference>
<proteinExistence type="predicted"/>
<dbReference type="Proteomes" id="UP001218364">
    <property type="component" value="Unassembled WGS sequence"/>
</dbReference>
<dbReference type="Pfam" id="PF13308">
    <property type="entry name" value="YARHG"/>
    <property type="match status" value="1"/>
</dbReference>
<evidence type="ECO:0000313" key="4">
    <source>
        <dbReference type="EMBL" id="MDE4165738.1"/>
    </source>
</evidence>
<name>A0A1B0ZNG3_9RHOB</name>
<dbReference type="InterPro" id="IPR025582">
    <property type="entry name" value="YARHG_dom"/>
</dbReference>
<protein>
    <submittedName>
        <fullName evidence="4">DUF4453 domain-containing protein</fullName>
    </submittedName>
</protein>
<evidence type="ECO:0000259" key="2">
    <source>
        <dbReference type="SMART" id="SM01324"/>
    </source>
</evidence>
<keyword evidence="1" id="KW-0732">Signal</keyword>
<feature type="signal peptide" evidence="1">
    <location>
        <begin position="1"/>
        <end position="18"/>
    </location>
</feature>
<dbReference type="Pfam" id="PF14627">
    <property type="entry name" value="DUF4453"/>
    <property type="match status" value="1"/>
</dbReference>
<dbReference type="RefSeq" id="WP_065270807.1">
    <property type="nucleotide sequence ID" value="NZ_CP015124.1"/>
</dbReference>
<gene>
    <name evidence="3" type="ORF">JL2886_00797</name>
    <name evidence="4" type="ORF">PXK24_08530</name>
</gene>
<evidence type="ECO:0000313" key="6">
    <source>
        <dbReference type="Proteomes" id="UP001218364"/>
    </source>
</evidence>
<keyword evidence="5" id="KW-1185">Reference proteome</keyword>
<feature type="domain" description="YARHG" evidence="2">
    <location>
        <begin position="4"/>
        <end position="77"/>
    </location>
</feature>
<evidence type="ECO:0000256" key="1">
    <source>
        <dbReference type="SAM" id="SignalP"/>
    </source>
</evidence>
<reference evidence="4 6" key="2">
    <citation type="submission" date="2023-02" db="EMBL/GenBank/DDBJ databases">
        <title>Population genomics of bacteria associated with diatom.</title>
        <authorList>
            <person name="Xie J."/>
            <person name="Wang H."/>
        </authorList>
    </citation>
    <scope>NUCLEOTIDE SEQUENCE [LARGE SCALE GENOMIC DNA]</scope>
    <source>
        <strain evidence="4 6">PT47_8</strain>
    </source>
</reference>
<dbReference type="EMBL" id="CP015124">
    <property type="protein sequence ID" value="ANP35723.1"/>
    <property type="molecule type" value="Genomic_DNA"/>
</dbReference>
<accession>A0A1B0ZNG3</accession>
<reference evidence="3 5" key="1">
    <citation type="submission" date="2016-04" db="EMBL/GenBank/DDBJ databases">
        <authorList>
            <person name="Evans L.H."/>
            <person name="Alamgir A."/>
            <person name="Owens N."/>
            <person name="Weber N.D."/>
            <person name="Virtaneva K."/>
            <person name="Barbian K."/>
            <person name="Babar A."/>
            <person name="Rosenke K."/>
        </authorList>
    </citation>
    <scope>NUCLEOTIDE SEQUENCE [LARGE SCALE GENOMIC DNA]</scope>
    <source>
        <strain evidence="3 5">JL2886</strain>
    </source>
</reference>
<sequence length="189" mass="20380">MLKPAVACLALCAAPAAAGDFCHDLWYTRNAIMDRAGYCFGSALGQAVFGTGPCIGKSVSLTPQDQQRVAQIQGMERDMSCRVNTKQHHLDLDDLHIRRLLSDLPIPDEIQGACLGWMGPATALHAGHSEASPVIGQILPDDTVSYSHWPDAGWTYVTTSAGHGDWRVKSGGWLNYEKAGEVPCRDFAG</sequence>